<dbReference type="GO" id="GO:0006596">
    <property type="term" value="P:polyamine biosynthetic process"/>
    <property type="evidence" value="ECO:0007669"/>
    <property type="project" value="UniProtKB-KW"/>
</dbReference>
<proteinExistence type="predicted"/>
<dbReference type="InterPro" id="IPR029063">
    <property type="entry name" value="SAM-dependent_MTases_sf"/>
</dbReference>
<dbReference type="PANTHER" id="PTHR43317">
    <property type="entry name" value="THERMOSPERMINE SYNTHASE ACAULIS5"/>
    <property type="match status" value="1"/>
</dbReference>
<sequence>MKLDHSLLGGVYVRPEELAGESVYSAFHVQEAVLLAGPARRPAPRALVVGLGPGLAAKGLQDAGVAVDVMELHGEVVQAAEKFFGWRPNGRVWVRDAVASLAMLLRSEPSAEYDYILHDICSGGVMDGSLLTAPFFSKLSKLLAPDGVVAVNYFGGADPNLHLLGRTLLAAFGHLRCVGDEHDGEAARNFVLFASRRPVVFRQPQAEDFRGSAMREDALATLSSREVALDLDPSLGELDGASRGFDPELVMQHARRHWQAMREVLPGSFWSAAL</sequence>
<name>A0A061SIP4_9CHLO</name>
<dbReference type="SUPFAM" id="SSF53335">
    <property type="entry name" value="S-adenosyl-L-methionine-dependent methyltransferases"/>
    <property type="match status" value="1"/>
</dbReference>
<organism evidence="2">
    <name type="scientific">Tetraselmis sp. GSL018</name>
    <dbReference type="NCBI Taxonomy" id="582737"/>
    <lineage>
        <taxon>Eukaryota</taxon>
        <taxon>Viridiplantae</taxon>
        <taxon>Chlorophyta</taxon>
        <taxon>core chlorophytes</taxon>
        <taxon>Chlorodendrophyceae</taxon>
        <taxon>Chlorodendrales</taxon>
        <taxon>Chlorodendraceae</taxon>
        <taxon>Tetraselmis</taxon>
    </lineage>
</organism>
<evidence type="ECO:0000256" key="1">
    <source>
        <dbReference type="ARBA" id="ARBA00023115"/>
    </source>
</evidence>
<dbReference type="EMBL" id="GBEZ01000789">
    <property type="protein sequence ID" value="JAC84123.1"/>
    <property type="molecule type" value="Transcribed_RNA"/>
</dbReference>
<evidence type="ECO:0000313" key="2">
    <source>
        <dbReference type="EMBL" id="JAC84123.1"/>
    </source>
</evidence>
<accession>A0A061SIP4</accession>
<dbReference type="Gene3D" id="3.40.50.150">
    <property type="entry name" value="Vaccinia Virus protein VP39"/>
    <property type="match status" value="1"/>
</dbReference>
<protein>
    <submittedName>
        <fullName evidence="2">Spermine spermidine synthase</fullName>
    </submittedName>
</protein>
<reference evidence="2" key="1">
    <citation type="submission" date="2014-05" db="EMBL/GenBank/DDBJ databases">
        <title>The transcriptome of the halophilic microalga Tetraselmis sp. GSL018 isolated from the Great Salt Lake, Utah.</title>
        <authorList>
            <person name="Jinkerson R.E."/>
            <person name="D'Adamo S."/>
            <person name="Posewitz M.C."/>
        </authorList>
    </citation>
    <scope>NUCLEOTIDE SEQUENCE</scope>
    <source>
        <strain evidence="2">GSL018</strain>
    </source>
</reference>
<dbReference type="PANTHER" id="PTHR43317:SF1">
    <property type="entry name" value="THERMOSPERMINE SYNTHASE ACAULIS5"/>
    <property type="match status" value="1"/>
</dbReference>
<keyword evidence="1" id="KW-0620">Polyamine biosynthesis</keyword>
<gene>
    <name evidence="2" type="ORF">TSPGSL018_1723</name>
</gene>
<dbReference type="AlphaFoldDB" id="A0A061SIP4"/>